<dbReference type="AlphaFoldDB" id="A0A1H1LGN5"/>
<keyword evidence="3" id="KW-1185">Reference proteome</keyword>
<feature type="transmembrane region" description="Helical" evidence="1">
    <location>
        <begin position="12"/>
        <end position="33"/>
    </location>
</feature>
<accession>A0A1H1LGN5</accession>
<keyword evidence="2" id="KW-0378">Hydrolase</keyword>
<protein>
    <submittedName>
        <fullName evidence="2">Helicase/secretion neighborhood TadE-like protein</fullName>
    </submittedName>
</protein>
<keyword evidence="1" id="KW-0812">Transmembrane</keyword>
<dbReference type="STRING" id="546871.SAMN04488543_0265"/>
<dbReference type="InterPro" id="IPR021202">
    <property type="entry name" value="Rv3654c-like"/>
</dbReference>
<keyword evidence="2" id="KW-0067">ATP-binding</keyword>
<dbReference type="NCBIfam" id="TIGR03816">
    <property type="entry name" value="tadE_like_DECH"/>
    <property type="match status" value="1"/>
</dbReference>
<keyword evidence="2" id="KW-0547">Nucleotide-binding</keyword>
<proteinExistence type="predicted"/>
<keyword evidence="2" id="KW-0347">Helicase</keyword>
<name>A0A1H1LGN5_9ACTN</name>
<organism evidence="2 3">
    <name type="scientific">Friedmanniella luteola</name>
    <dbReference type="NCBI Taxonomy" id="546871"/>
    <lineage>
        <taxon>Bacteria</taxon>
        <taxon>Bacillati</taxon>
        <taxon>Actinomycetota</taxon>
        <taxon>Actinomycetes</taxon>
        <taxon>Propionibacteriales</taxon>
        <taxon>Nocardioidaceae</taxon>
        <taxon>Friedmanniella</taxon>
    </lineage>
</organism>
<dbReference type="Proteomes" id="UP000199092">
    <property type="component" value="Chromosome I"/>
</dbReference>
<evidence type="ECO:0000256" key="1">
    <source>
        <dbReference type="SAM" id="Phobius"/>
    </source>
</evidence>
<keyword evidence="1" id="KW-0472">Membrane</keyword>
<dbReference type="EMBL" id="LT629749">
    <property type="protein sequence ID" value="SDR73676.1"/>
    <property type="molecule type" value="Genomic_DNA"/>
</dbReference>
<keyword evidence="1" id="KW-1133">Transmembrane helix</keyword>
<evidence type="ECO:0000313" key="3">
    <source>
        <dbReference type="Proteomes" id="UP000199092"/>
    </source>
</evidence>
<reference evidence="2 3" key="1">
    <citation type="submission" date="2016-10" db="EMBL/GenBank/DDBJ databases">
        <authorList>
            <person name="de Groot N.N."/>
        </authorList>
    </citation>
    <scope>NUCLEOTIDE SEQUENCE [LARGE SCALE GENOMIC DNA]</scope>
    <source>
        <strain evidence="2 3">DSM 21741</strain>
    </source>
</reference>
<sequence>MPGAAGQRGSASILVAGVLGVVVVLVGVALLVAGYAMAQHRVRAAADLAAVSGAAAFAGGRDACAQARRTAGANGASLLTCSTVGDPVEYVVSVRVALGVGTRVPGLPTRVVSEAHAGSAP</sequence>
<dbReference type="GO" id="GO:0004386">
    <property type="term" value="F:helicase activity"/>
    <property type="evidence" value="ECO:0007669"/>
    <property type="project" value="UniProtKB-KW"/>
</dbReference>
<evidence type="ECO:0000313" key="2">
    <source>
        <dbReference type="EMBL" id="SDR73676.1"/>
    </source>
</evidence>
<gene>
    <name evidence="2" type="ORF">SAMN04488543_0265</name>
</gene>